<dbReference type="GO" id="GO:0005739">
    <property type="term" value="C:mitochondrion"/>
    <property type="evidence" value="ECO:0007669"/>
    <property type="project" value="GOC"/>
</dbReference>
<comment type="caution">
    <text evidence="11">The sequence shown here is derived from an EMBL/GenBank/DDBJ whole genome shotgun (WGS) entry which is preliminary data.</text>
</comment>
<dbReference type="Pfam" id="PF00346">
    <property type="entry name" value="Complex1_49kDa"/>
    <property type="match status" value="1"/>
</dbReference>
<keyword evidence="9" id="KW-0812">Transmembrane</keyword>
<dbReference type="InterPro" id="IPR001135">
    <property type="entry name" value="NADH_Q_OxRdtase_suD"/>
</dbReference>
<keyword evidence="3 7" id="KW-1278">Translocase</keyword>
<evidence type="ECO:0000256" key="6">
    <source>
        <dbReference type="ARBA" id="ARBA00031562"/>
    </source>
</evidence>
<dbReference type="AlphaFoldDB" id="A0A4S2L7W8"/>
<evidence type="ECO:0000256" key="2">
    <source>
        <dbReference type="ARBA" id="ARBA00022448"/>
    </source>
</evidence>
<keyword evidence="8" id="KW-0175">Coiled coil</keyword>
<evidence type="ECO:0000259" key="10">
    <source>
        <dbReference type="Pfam" id="PF00346"/>
    </source>
</evidence>
<dbReference type="Pfam" id="PF12352">
    <property type="entry name" value="V-SNARE_C"/>
    <property type="match status" value="1"/>
</dbReference>
<evidence type="ECO:0000256" key="4">
    <source>
        <dbReference type="ARBA" id="ARBA00023027"/>
    </source>
</evidence>
<dbReference type="Gene3D" id="1.10.645.10">
    <property type="entry name" value="Cytochrome-c3 Hydrogenase, chain B"/>
    <property type="match status" value="2"/>
</dbReference>
<keyword evidence="9" id="KW-0472">Membrane</keyword>
<dbReference type="CDD" id="cd15863">
    <property type="entry name" value="SNARE_GS27"/>
    <property type="match status" value="1"/>
</dbReference>
<reference evidence="11 12" key="1">
    <citation type="journal article" date="2019" name="BMC Genomics">
        <title>New insights from Opisthorchis felineus genome: update on genomics of the epidemiologically important liver flukes.</title>
        <authorList>
            <person name="Ershov N.I."/>
            <person name="Mordvinov V.A."/>
            <person name="Prokhortchouk E.B."/>
            <person name="Pakharukova M.Y."/>
            <person name="Gunbin K.V."/>
            <person name="Ustyantsev K."/>
            <person name="Genaev M.A."/>
            <person name="Blinov A.G."/>
            <person name="Mazur A."/>
            <person name="Boulygina E."/>
            <person name="Tsygankova S."/>
            <person name="Khrameeva E."/>
            <person name="Chekanov N."/>
            <person name="Fan G."/>
            <person name="Xiao A."/>
            <person name="Zhang H."/>
            <person name="Xu X."/>
            <person name="Yang H."/>
            <person name="Solovyev V."/>
            <person name="Lee S.M."/>
            <person name="Liu X."/>
            <person name="Afonnikov D.A."/>
            <person name="Skryabin K.G."/>
        </authorList>
    </citation>
    <scope>NUCLEOTIDE SEQUENCE [LARGE SCALE GENOMIC DNA]</scope>
    <source>
        <strain evidence="11">AK-0245</strain>
        <tissue evidence="11">Whole organism</tissue>
    </source>
</reference>
<dbReference type="PROSITE" id="PS00535">
    <property type="entry name" value="COMPLEX1_49K"/>
    <property type="match status" value="1"/>
</dbReference>
<gene>
    <name evidence="11" type="ORF">CRM22_009347</name>
</gene>
<dbReference type="GO" id="GO:0006120">
    <property type="term" value="P:mitochondrial electron transport, NADH to ubiquinone"/>
    <property type="evidence" value="ECO:0007669"/>
    <property type="project" value="TreeGrafter"/>
</dbReference>
<dbReference type="InterPro" id="IPR022885">
    <property type="entry name" value="NDH1_su_D/H"/>
</dbReference>
<sequence>MVMRFYSFGSFLNRKSFPGAALNYAKRFSSKWIPDKAFMDELRDSMQPPEARKMALRKLPADLFSRWHVEIQNVQLNFGPQHPAAHGVLRLIMELDGEIIGRLDPHIGLLHRGTEKLIEYKTYTQALPYFDRLDYASMMCNEQCYALAVEKLLNVEIPPRAKYIRTLFAELTRLMNHCLAVGSHILDVGAITPIFWLFEEREKMFEFYERVSGARMHAAYIRPGGVYLDLPLGLMDDMYQFLEKFVQRIDEVPPGATYTAVEAPKGEFGVYLVSDGTNRPYRCKIKAPGFAHLAAIDKLCHGFLLPDVVAVIGTLDIVFGEVDRGLELMDYDELSRHTKALLHNLPNSFSEVEHRLVGVLSFDHLSESAKLIKDISATLNLISSNCDRLSNLLHTVDPISRRSQARLSLDQMRYECKQYQANLQAAERKRAMKERQLREREDLLAYDFTTNSALRTSNGSTVVKLDADMEHHSRLSAVGRRLDDMLASGSASLAALKEQGMTLKTAKRRLLELFNTLGLSNTVMRIIERRTHQDRVLFWVLAVATLFLMWVIWRMLH</sequence>
<evidence type="ECO:0000313" key="11">
    <source>
        <dbReference type="EMBL" id="TGZ58930.1"/>
    </source>
</evidence>
<name>A0A4S2L7W8_OPIFE</name>
<dbReference type="EMBL" id="SJOL01009052">
    <property type="protein sequence ID" value="TGZ58929.1"/>
    <property type="molecule type" value="Genomic_DNA"/>
</dbReference>
<feature type="domain" description="NADH-quinone oxidoreductase subunit D" evidence="10">
    <location>
        <begin position="251"/>
        <end position="324"/>
    </location>
</feature>
<dbReference type="GO" id="GO:0016651">
    <property type="term" value="F:oxidoreductase activity, acting on NAD(P)H"/>
    <property type="evidence" value="ECO:0007669"/>
    <property type="project" value="InterPro"/>
</dbReference>
<protein>
    <recommendedName>
        <fullName evidence="5">Complex I-49kD</fullName>
    </recommendedName>
    <alternativeName>
        <fullName evidence="6">NADH-ubiquinone oxidoreductase 49 kDa subunit</fullName>
    </alternativeName>
</protein>
<organism evidence="11 12">
    <name type="scientific">Opisthorchis felineus</name>
    <dbReference type="NCBI Taxonomy" id="147828"/>
    <lineage>
        <taxon>Eukaryota</taxon>
        <taxon>Metazoa</taxon>
        <taxon>Spiralia</taxon>
        <taxon>Lophotrochozoa</taxon>
        <taxon>Platyhelminthes</taxon>
        <taxon>Trematoda</taxon>
        <taxon>Digenea</taxon>
        <taxon>Opisthorchiida</taxon>
        <taxon>Opisthorchiata</taxon>
        <taxon>Opisthorchiidae</taxon>
        <taxon>Opisthorchis</taxon>
    </lineage>
</organism>
<evidence type="ECO:0000256" key="1">
    <source>
        <dbReference type="ARBA" id="ARBA00005769"/>
    </source>
</evidence>
<evidence type="ECO:0000256" key="3">
    <source>
        <dbReference type="ARBA" id="ARBA00022967"/>
    </source>
</evidence>
<dbReference type="GO" id="GO:0048038">
    <property type="term" value="F:quinone binding"/>
    <property type="evidence" value="ECO:0007669"/>
    <property type="project" value="InterPro"/>
</dbReference>
<keyword evidence="9" id="KW-1133">Transmembrane helix</keyword>
<evidence type="ECO:0000256" key="7">
    <source>
        <dbReference type="RuleBase" id="RU003685"/>
    </source>
</evidence>
<evidence type="ECO:0000256" key="5">
    <source>
        <dbReference type="ARBA" id="ARBA00030505"/>
    </source>
</evidence>
<dbReference type="PANTHER" id="PTHR11993:SF10">
    <property type="entry name" value="NADH DEHYDROGENASE [UBIQUINONE] IRON-SULFUR PROTEIN 2, MITOCHONDRIAL"/>
    <property type="match status" value="1"/>
</dbReference>
<keyword evidence="4 7" id="KW-0520">NAD</keyword>
<proteinExistence type="inferred from homology"/>
<keyword evidence="2 7" id="KW-0813">Transport</keyword>
<dbReference type="OrthoDB" id="1009at2759"/>
<dbReference type="STRING" id="147828.A0A4S2L7W8"/>
<dbReference type="EMBL" id="SJOL01009052">
    <property type="protein sequence ID" value="TGZ58930.1"/>
    <property type="molecule type" value="Genomic_DNA"/>
</dbReference>
<dbReference type="Proteomes" id="UP000308267">
    <property type="component" value="Unassembled WGS sequence"/>
</dbReference>
<keyword evidence="12" id="KW-1185">Reference proteome</keyword>
<feature type="transmembrane region" description="Helical" evidence="9">
    <location>
        <begin position="536"/>
        <end position="556"/>
    </location>
</feature>
<dbReference type="InterPro" id="IPR014029">
    <property type="entry name" value="NADH_UbQ_OxRdtase_49kDa_CS"/>
</dbReference>
<comment type="similarity">
    <text evidence="1 7">Belongs to the complex I 49 kDa subunit family.</text>
</comment>
<evidence type="ECO:0000313" key="12">
    <source>
        <dbReference type="Proteomes" id="UP000308267"/>
    </source>
</evidence>
<dbReference type="GO" id="GO:0051287">
    <property type="term" value="F:NAD binding"/>
    <property type="evidence" value="ECO:0007669"/>
    <property type="project" value="InterPro"/>
</dbReference>
<dbReference type="InterPro" id="IPR029014">
    <property type="entry name" value="NiFe-Hase_large"/>
</dbReference>
<dbReference type="SUPFAM" id="SSF56762">
    <property type="entry name" value="HydB/Nqo4-like"/>
    <property type="match status" value="2"/>
</dbReference>
<dbReference type="PANTHER" id="PTHR11993">
    <property type="entry name" value="NADH-UBIQUINONE OXIDOREDUCTASE 49 KDA SUBUNIT"/>
    <property type="match status" value="1"/>
</dbReference>
<evidence type="ECO:0000256" key="9">
    <source>
        <dbReference type="SAM" id="Phobius"/>
    </source>
</evidence>
<feature type="coiled-coil region" evidence="8">
    <location>
        <begin position="409"/>
        <end position="443"/>
    </location>
</feature>
<accession>A0A4S2L7W8</accession>
<evidence type="ECO:0000256" key="8">
    <source>
        <dbReference type="SAM" id="Coils"/>
    </source>
</evidence>